<evidence type="ECO:0000256" key="2">
    <source>
        <dbReference type="ARBA" id="ARBA00007651"/>
    </source>
</evidence>
<dbReference type="AlphaFoldDB" id="A0ABD3ANS1"/>
<evidence type="ECO:0000256" key="7">
    <source>
        <dbReference type="ARBA" id="ARBA00023136"/>
    </source>
</evidence>
<organism evidence="10 11">
    <name type="scientific">Cinchona calisaya</name>
    <dbReference type="NCBI Taxonomy" id="153742"/>
    <lineage>
        <taxon>Eukaryota</taxon>
        <taxon>Viridiplantae</taxon>
        <taxon>Streptophyta</taxon>
        <taxon>Embryophyta</taxon>
        <taxon>Tracheophyta</taxon>
        <taxon>Spermatophyta</taxon>
        <taxon>Magnoliopsida</taxon>
        <taxon>eudicotyledons</taxon>
        <taxon>Gunneridae</taxon>
        <taxon>Pentapetalae</taxon>
        <taxon>asterids</taxon>
        <taxon>lamiids</taxon>
        <taxon>Gentianales</taxon>
        <taxon>Rubiaceae</taxon>
        <taxon>Cinchonoideae</taxon>
        <taxon>Cinchoneae</taxon>
        <taxon>Cinchona</taxon>
    </lineage>
</organism>
<evidence type="ECO:0000256" key="6">
    <source>
        <dbReference type="ARBA" id="ARBA00022989"/>
    </source>
</evidence>
<evidence type="ECO:0000313" key="10">
    <source>
        <dbReference type="EMBL" id="KAL3532838.1"/>
    </source>
</evidence>
<keyword evidence="7 8" id="KW-0472">Membrane</keyword>
<comment type="caution">
    <text evidence="10">The sequence shown here is derived from an EMBL/GenBank/DDBJ whole genome shotgun (WGS) entry which is preliminary data.</text>
</comment>
<evidence type="ECO:0000313" key="11">
    <source>
        <dbReference type="Proteomes" id="UP001630127"/>
    </source>
</evidence>
<evidence type="ECO:0000256" key="4">
    <source>
        <dbReference type="ARBA" id="ARBA00022475"/>
    </source>
</evidence>
<sequence length="168" mass="18474">MEVAKNIDILVLVLRLLATSLLVLTACLVALDSETKIVFDVIVKKATFRDLNILFVLVWIDSAAAAYNVLQVLRCCVFSGPKVDKNLAWLCYLLDQAVAYIVFATSSAALQGSLFAVTGNSHFQWMKLCNIFTRFCFQIGGALICGFVACLVLLAISSVSAYTLFRLY</sequence>
<comment type="subunit">
    <text evidence="3 8">Homodimer and heterodimers.</text>
</comment>
<feature type="transmembrane region" description="Helical" evidence="8">
    <location>
        <begin position="51"/>
        <end position="70"/>
    </location>
</feature>
<keyword evidence="6 8" id="KW-1133">Transmembrane helix</keyword>
<dbReference type="InterPro" id="IPR006702">
    <property type="entry name" value="CASP_dom"/>
</dbReference>
<comment type="similarity">
    <text evidence="2 8">Belongs to the Casparian strip membrane proteins (CASP) family.</text>
</comment>
<gene>
    <name evidence="10" type="ORF">ACH5RR_006359</name>
</gene>
<dbReference type="InterPro" id="IPR006459">
    <property type="entry name" value="CASP/CASPL"/>
</dbReference>
<dbReference type="Pfam" id="PF04535">
    <property type="entry name" value="CASP_dom"/>
    <property type="match status" value="1"/>
</dbReference>
<evidence type="ECO:0000256" key="8">
    <source>
        <dbReference type="RuleBase" id="RU361233"/>
    </source>
</evidence>
<feature type="transmembrane region" description="Helical" evidence="8">
    <location>
        <begin position="139"/>
        <end position="165"/>
    </location>
</feature>
<reference evidence="10 11" key="1">
    <citation type="submission" date="2024-11" db="EMBL/GenBank/DDBJ databases">
        <title>A near-complete genome assembly of Cinchona calisaya.</title>
        <authorList>
            <person name="Lian D.C."/>
            <person name="Zhao X.W."/>
            <person name="Wei L."/>
        </authorList>
    </citation>
    <scope>NUCLEOTIDE SEQUENCE [LARGE SCALE GENOMIC DNA]</scope>
    <source>
        <tissue evidence="10">Nenye</tissue>
    </source>
</reference>
<evidence type="ECO:0000256" key="5">
    <source>
        <dbReference type="ARBA" id="ARBA00022692"/>
    </source>
</evidence>
<evidence type="ECO:0000256" key="3">
    <source>
        <dbReference type="ARBA" id="ARBA00011489"/>
    </source>
</evidence>
<feature type="transmembrane region" description="Helical" evidence="8">
    <location>
        <begin position="12"/>
        <end position="31"/>
    </location>
</feature>
<name>A0ABD3ANS1_9GENT</name>
<dbReference type="EMBL" id="JBJUIK010000003">
    <property type="protein sequence ID" value="KAL3532838.1"/>
    <property type="molecule type" value="Genomic_DNA"/>
</dbReference>
<dbReference type="GO" id="GO:0005886">
    <property type="term" value="C:plasma membrane"/>
    <property type="evidence" value="ECO:0007669"/>
    <property type="project" value="UniProtKB-SubCell"/>
</dbReference>
<evidence type="ECO:0000256" key="1">
    <source>
        <dbReference type="ARBA" id="ARBA00004651"/>
    </source>
</evidence>
<accession>A0ABD3ANS1</accession>
<keyword evidence="4 8" id="KW-1003">Cell membrane</keyword>
<dbReference type="PANTHER" id="PTHR33573:SF30">
    <property type="entry name" value="CASP-LIKE PROTEIN 2C1-RELATED"/>
    <property type="match status" value="1"/>
</dbReference>
<feature type="transmembrane region" description="Helical" evidence="8">
    <location>
        <begin position="97"/>
        <end position="118"/>
    </location>
</feature>
<dbReference type="Proteomes" id="UP001630127">
    <property type="component" value="Unassembled WGS sequence"/>
</dbReference>
<feature type="domain" description="Casparian strip membrane protein" evidence="9">
    <location>
        <begin position="6"/>
        <end position="151"/>
    </location>
</feature>
<dbReference type="PROSITE" id="PS51257">
    <property type="entry name" value="PROKAR_LIPOPROTEIN"/>
    <property type="match status" value="1"/>
</dbReference>
<dbReference type="NCBIfam" id="TIGR01569">
    <property type="entry name" value="A_tha_TIGR01569"/>
    <property type="match status" value="1"/>
</dbReference>
<protein>
    <recommendedName>
        <fullName evidence="8">CASP-like protein</fullName>
    </recommendedName>
</protein>
<proteinExistence type="inferred from homology"/>
<keyword evidence="5 8" id="KW-0812">Transmembrane</keyword>
<dbReference type="PANTHER" id="PTHR33573">
    <property type="entry name" value="CASP-LIKE PROTEIN 4A4"/>
    <property type="match status" value="1"/>
</dbReference>
<evidence type="ECO:0000259" key="9">
    <source>
        <dbReference type="Pfam" id="PF04535"/>
    </source>
</evidence>
<keyword evidence="11" id="KW-1185">Reference proteome</keyword>
<comment type="subcellular location">
    <subcellularLocation>
        <location evidence="1 8">Cell membrane</location>
        <topology evidence="1 8">Multi-pass membrane protein</topology>
    </subcellularLocation>
</comment>